<comment type="caution">
    <text evidence="2">The sequence shown here is derived from an EMBL/GenBank/DDBJ whole genome shotgun (WGS) entry which is preliminary data.</text>
</comment>
<organism evidence="2 3">
    <name type="scientific">Coprinellus micaceus</name>
    <name type="common">Glistening ink-cap mushroom</name>
    <name type="synonym">Coprinus micaceus</name>
    <dbReference type="NCBI Taxonomy" id="71717"/>
    <lineage>
        <taxon>Eukaryota</taxon>
        <taxon>Fungi</taxon>
        <taxon>Dikarya</taxon>
        <taxon>Basidiomycota</taxon>
        <taxon>Agaricomycotina</taxon>
        <taxon>Agaricomycetes</taxon>
        <taxon>Agaricomycetidae</taxon>
        <taxon>Agaricales</taxon>
        <taxon>Agaricineae</taxon>
        <taxon>Psathyrellaceae</taxon>
        <taxon>Coprinellus</taxon>
    </lineage>
</organism>
<dbReference type="AlphaFoldDB" id="A0A4Y7TRJ1"/>
<dbReference type="Proteomes" id="UP000298030">
    <property type="component" value="Unassembled WGS sequence"/>
</dbReference>
<evidence type="ECO:0000313" key="2">
    <source>
        <dbReference type="EMBL" id="TEB36803.1"/>
    </source>
</evidence>
<reference evidence="2 3" key="1">
    <citation type="journal article" date="2019" name="Nat. Ecol. Evol.">
        <title>Megaphylogeny resolves global patterns of mushroom evolution.</title>
        <authorList>
            <person name="Varga T."/>
            <person name="Krizsan K."/>
            <person name="Foldi C."/>
            <person name="Dima B."/>
            <person name="Sanchez-Garcia M."/>
            <person name="Sanchez-Ramirez S."/>
            <person name="Szollosi G.J."/>
            <person name="Szarkandi J.G."/>
            <person name="Papp V."/>
            <person name="Albert L."/>
            <person name="Andreopoulos W."/>
            <person name="Angelini C."/>
            <person name="Antonin V."/>
            <person name="Barry K.W."/>
            <person name="Bougher N.L."/>
            <person name="Buchanan P."/>
            <person name="Buyck B."/>
            <person name="Bense V."/>
            <person name="Catcheside P."/>
            <person name="Chovatia M."/>
            <person name="Cooper J."/>
            <person name="Damon W."/>
            <person name="Desjardin D."/>
            <person name="Finy P."/>
            <person name="Geml J."/>
            <person name="Haridas S."/>
            <person name="Hughes K."/>
            <person name="Justo A."/>
            <person name="Karasinski D."/>
            <person name="Kautmanova I."/>
            <person name="Kiss B."/>
            <person name="Kocsube S."/>
            <person name="Kotiranta H."/>
            <person name="LaButti K.M."/>
            <person name="Lechner B.E."/>
            <person name="Liimatainen K."/>
            <person name="Lipzen A."/>
            <person name="Lukacs Z."/>
            <person name="Mihaltcheva S."/>
            <person name="Morgado L.N."/>
            <person name="Niskanen T."/>
            <person name="Noordeloos M.E."/>
            <person name="Ohm R.A."/>
            <person name="Ortiz-Santana B."/>
            <person name="Ovrebo C."/>
            <person name="Racz N."/>
            <person name="Riley R."/>
            <person name="Savchenko A."/>
            <person name="Shiryaev A."/>
            <person name="Soop K."/>
            <person name="Spirin V."/>
            <person name="Szebenyi C."/>
            <person name="Tomsovsky M."/>
            <person name="Tulloss R.E."/>
            <person name="Uehling J."/>
            <person name="Grigoriev I.V."/>
            <person name="Vagvolgyi C."/>
            <person name="Papp T."/>
            <person name="Martin F.M."/>
            <person name="Miettinen O."/>
            <person name="Hibbett D.S."/>
            <person name="Nagy L.G."/>
        </authorList>
    </citation>
    <scope>NUCLEOTIDE SEQUENCE [LARGE SCALE GENOMIC DNA]</scope>
    <source>
        <strain evidence="2 3">FP101781</strain>
    </source>
</reference>
<dbReference type="InterPro" id="IPR001810">
    <property type="entry name" value="F-box_dom"/>
</dbReference>
<protein>
    <recommendedName>
        <fullName evidence="1">F-box domain-containing protein</fullName>
    </recommendedName>
</protein>
<gene>
    <name evidence="2" type="ORF">FA13DRAFT_1085277</name>
</gene>
<evidence type="ECO:0000259" key="1">
    <source>
        <dbReference type="Pfam" id="PF12937"/>
    </source>
</evidence>
<evidence type="ECO:0000313" key="3">
    <source>
        <dbReference type="Proteomes" id="UP000298030"/>
    </source>
</evidence>
<dbReference type="EMBL" id="QPFP01000005">
    <property type="protein sequence ID" value="TEB36803.1"/>
    <property type="molecule type" value="Genomic_DNA"/>
</dbReference>
<accession>A0A4Y7TRJ1</accession>
<dbReference type="Pfam" id="PF12937">
    <property type="entry name" value="F-box-like"/>
    <property type="match status" value="1"/>
</dbReference>
<sequence length="125" mass="14133">MPFPLPLFSGLRLRCKEKEIRGDDGSGTLPCEILHIIFAMVMEVGSLDPDLVEQHYLRSSIFSISQVCRHWRLAARDCSPLLDPFHRLPATFSYHPAGLVTPLQTTCHCNWTLLGPLSLFVREIS</sequence>
<keyword evidence="3" id="KW-1185">Reference proteome</keyword>
<name>A0A4Y7TRJ1_COPMI</name>
<feature type="domain" description="F-box" evidence="1">
    <location>
        <begin position="28"/>
        <end position="78"/>
    </location>
</feature>
<proteinExistence type="predicted"/>